<dbReference type="GO" id="GO:0006935">
    <property type="term" value="P:chemotaxis"/>
    <property type="evidence" value="ECO:0007669"/>
    <property type="project" value="UniProtKB-KW"/>
</dbReference>
<evidence type="ECO:0000256" key="2">
    <source>
        <dbReference type="ARBA" id="ARBA00022801"/>
    </source>
</evidence>
<dbReference type="EMBL" id="CCRF01000045">
    <property type="protein sequence ID" value="CEE01415.1"/>
    <property type="molecule type" value="Genomic_DNA"/>
</dbReference>
<accession>A0A090J0R2</accession>
<keyword evidence="7" id="KW-1185">Reference proteome</keyword>
<proteinExistence type="predicted"/>
<keyword evidence="2" id="KW-0378">Hydrolase</keyword>
<dbReference type="EMBL" id="JXLU01000116">
    <property type="protein sequence ID" value="KIO71773.1"/>
    <property type="molecule type" value="Genomic_DNA"/>
</dbReference>
<feature type="domain" description="CheC-like protein" evidence="3">
    <location>
        <begin position="10"/>
        <end position="45"/>
    </location>
</feature>
<dbReference type="InterPro" id="IPR007597">
    <property type="entry name" value="CheC"/>
</dbReference>
<reference evidence="4 7" key="1">
    <citation type="submission" date="2014-07" db="EMBL/GenBank/DDBJ databases">
        <authorList>
            <person name="Wibberg Daniel"/>
        </authorList>
    </citation>
    <scope>NUCLEOTIDE SEQUENCE [LARGE SCALE GENOMIC DNA]</scope>
</reference>
<dbReference type="Proteomes" id="UP000032076">
    <property type="component" value="Unassembled WGS sequence"/>
</dbReference>
<dbReference type="OrthoDB" id="9812187at2"/>
<dbReference type="Gene3D" id="3.40.1550.10">
    <property type="entry name" value="CheC-like"/>
    <property type="match status" value="1"/>
</dbReference>
<evidence type="ECO:0000313" key="6">
    <source>
        <dbReference type="Proteomes" id="UP000032076"/>
    </source>
</evidence>
<evidence type="ECO:0000256" key="1">
    <source>
        <dbReference type="ARBA" id="ARBA00022500"/>
    </source>
</evidence>
<dbReference type="InterPro" id="IPR028976">
    <property type="entry name" value="CheC-like_sf"/>
</dbReference>
<evidence type="ECO:0000313" key="7">
    <source>
        <dbReference type="Proteomes" id="UP000040576"/>
    </source>
</evidence>
<dbReference type="CDD" id="cd17909">
    <property type="entry name" value="CheC_ClassI"/>
    <property type="match status" value="1"/>
</dbReference>
<reference evidence="5 6" key="2">
    <citation type="submission" date="2015-01" db="EMBL/GenBank/DDBJ databases">
        <title>Draft Genome Sequences of Four Bacillus thermoamylovorans Strains, Isolated From Food Products.</title>
        <authorList>
            <person name="Krawcyk A.O."/>
            <person name="Berendsen E.M."/>
            <person name="Eijlander R.T."/>
            <person name="de Jong A."/>
            <person name="Wells-Bennik M."/>
            <person name="Kuipers O.P."/>
        </authorList>
    </citation>
    <scope>NUCLEOTIDE SEQUENCE [LARGE SCALE GENOMIC DNA]</scope>
    <source>
        <strain evidence="5 6">B4167</strain>
    </source>
</reference>
<sequence length="213" mass="23176">MLNNNFLNSFQLDILKEIGNIGAGNAATALSGLLNKKIEMNVPSVQVVSFEEMMELVGGADMVVAAVFLQIDGDLTGNMFFLLPIKQATIFIQQLTGMSDFSFDEPSVPELALSAFQEMGNILAGSYLSALSDFLQMHIVPSVPAVGIDMFGAIISYGLIEISQVSDFAIVIDTEIKDPDTMNESDLYKGHFFLLPDPDSFVKLFTKLGVDME</sequence>
<evidence type="ECO:0000259" key="3">
    <source>
        <dbReference type="Pfam" id="PF04509"/>
    </source>
</evidence>
<dbReference type="Pfam" id="PF04509">
    <property type="entry name" value="CheC"/>
    <property type="match status" value="2"/>
</dbReference>
<dbReference type="PANTHER" id="PTHR43693:SF1">
    <property type="entry name" value="PROTEIN PHOSPHATASE CHEZ"/>
    <property type="match status" value="1"/>
</dbReference>
<dbReference type="Proteomes" id="UP000040576">
    <property type="component" value="Unassembled WGS sequence"/>
</dbReference>
<evidence type="ECO:0000313" key="4">
    <source>
        <dbReference type="EMBL" id="CEE01415.1"/>
    </source>
</evidence>
<dbReference type="SUPFAM" id="SSF103039">
    <property type="entry name" value="CheC-like"/>
    <property type="match status" value="1"/>
</dbReference>
<protein>
    <submittedName>
        <fullName evidence="4">Inhibitor of MCP methylation CheC</fullName>
    </submittedName>
</protein>
<name>A0A090J0R2_9BACI</name>
<dbReference type="PANTHER" id="PTHR43693">
    <property type="entry name" value="PROTEIN PHOSPHATASE CHEZ"/>
    <property type="match status" value="1"/>
</dbReference>
<dbReference type="GO" id="GO:0016787">
    <property type="term" value="F:hydrolase activity"/>
    <property type="evidence" value="ECO:0007669"/>
    <property type="project" value="UniProtKB-KW"/>
</dbReference>
<feature type="domain" description="CheC-like protein" evidence="3">
    <location>
        <begin position="112"/>
        <end position="147"/>
    </location>
</feature>
<organism evidence="4 7">
    <name type="scientific">Caldibacillus thermoamylovorans</name>
    <dbReference type="NCBI Taxonomy" id="35841"/>
    <lineage>
        <taxon>Bacteria</taxon>
        <taxon>Bacillati</taxon>
        <taxon>Bacillota</taxon>
        <taxon>Bacilli</taxon>
        <taxon>Bacillales</taxon>
        <taxon>Bacillaceae</taxon>
        <taxon>Caldibacillus</taxon>
    </lineage>
</organism>
<gene>
    <name evidence="5" type="ORF">B4167_3405</name>
    <name evidence="4" type="ORF">BT1A1_1586</name>
</gene>
<dbReference type="PATRIC" id="fig|35841.7.peg.1499"/>
<evidence type="ECO:0000313" key="5">
    <source>
        <dbReference type="EMBL" id="KIO71773.1"/>
    </source>
</evidence>
<dbReference type="KEGG" id="bthv:CQJ30_08365"/>
<dbReference type="InterPro" id="IPR050992">
    <property type="entry name" value="CheZ_family_phosphatases"/>
</dbReference>
<dbReference type="RefSeq" id="WP_034769805.1">
    <property type="nucleotide sequence ID" value="NZ_JAQEZG010000001.1"/>
</dbReference>
<keyword evidence="1" id="KW-0145">Chemotaxis</keyword>
<dbReference type="AlphaFoldDB" id="A0A090J0R2"/>